<dbReference type="Gene3D" id="3.40.1440.10">
    <property type="entry name" value="GIY-YIG endonuclease"/>
    <property type="match status" value="1"/>
</dbReference>
<organism evidence="1 2">
    <name type="scientific">Mesoterricola silvestris</name>
    <dbReference type="NCBI Taxonomy" id="2927979"/>
    <lineage>
        <taxon>Bacteria</taxon>
        <taxon>Pseudomonadati</taxon>
        <taxon>Acidobacteriota</taxon>
        <taxon>Holophagae</taxon>
        <taxon>Holophagales</taxon>
        <taxon>Holophagaceae</taxon>
        <taxon>Mesoterricola</taxon>
    </lineage>
</organism>
<dbReference type="KEGG" id="msil:METEAL_31270"/>
<gene>
    <name evidence="1" type="ORF">METEAL_31270</name>
</gene>
<name>A0AA48H8X6_9BACT</name>
<keyword evidence="2" id="KW-1185">Reference proteome</keyword>
<evidence type="ECO:0008006" key="3">
    <source>
        <dbReference type="Google" id="ProtNLM"/>
    </source>
</evidence>
<reference evidence="2" key="1">
    <citation type="journal article" date="2023" name="Int. J. Syst. Evol. Microbiol.">
        <title>Mesoterricola silvestris gen. nov., sp. nov., Mesoterricola sediminis sp. nov., Geothrix oryzae sp. nov., Geothrix edaphica sp. nov., Geothrix rubra sp. nov., and Geothrix limicola sp. nov., six novel members of Acidobacteriota isolated from soils.</title>
        <authorList>
            <person name="Itoh H."/>
            <person name="Sugisawa Y."/>
            <person name="Mise K."/>
            <person name="Xu Z."/>
            <person name="Kuniyasu M."/>
            <person name="Ushijima N."/>
            <person name="Kawano K."/>
            <person name="Kobayashi E."/>
            <person name="Shiratori Y."/>
            <person name="Masuda Y."/>
            <person name="Senoo K."/>
        </authorList>
    </citation>
    <scope>NUCLEOTIDE SEQUENCE [LARGE SCALE GENOMIC DNA]</scope>
    <source>
        <strain evidence="2">W79</strain>
    </source>
</reference>
<dbReference type="AlphaFoldDB" id="A0AA48H8X6"/>
<dbReference type="CDD" id="cd10451">
    <property type="entry name" value="GIY-YIG_LuxR_like"/>
    <property type="match status" value="1"/>
</dbReference>
<evidence type="ECO:0000313" key="1">
    <source>
        <dbReference type="EMBL" id="BDU73953.1"/>
    </source>
</evidence>
<dbReference type="Proteomes" id="UP001238179">
    <property type="component" value="Chromosome"/>
</dbReference>
<dbReference type="EMBL" id="AP027080">
    <property type="protein sequence ID" value="BDU73953.1"/>
    <property type="molecule type" value="Genomic_DNA"/>
</dbReference>
<sequence length="115" mass="12797">MDSPFDRKAALRAYKERKVRSGIYGIRLKATGRTWPGSANDLDATRNGQWGVLNEGRHLAKDLQAEWTRLGQDAFEYVVLEVLEPCASPLVLKETLKERKAAWAQRLGGAGEGGR</sequence>
<accession>A0AA48H8X6</accession>
<evidence type="ECO:0000313" key="2">
    <source>
        <dbReference type="Proteomes" id="UP001238179"/>
    </source>
</evidence>
<dbReference type="InterPro" id="IPR035901">
    <property type="entry name" value="GIY-YIG_endonuc_sf"/>
</dbReference>
<dbReference type="RefSeq" id="WP_316412626.1">
    <property type="nucleotide sequence ID" value="NZ_AP027080.1"/>
</dbReference>
<protein>
    <recommendedName>
        <fullName evidence="3">GIY-YIG nuclease family protein</fullName>
    </recommendedName>
</protein>
<proteinExistence type="predicted"/>